<evidence type="ECO:0000313" key="2">
    <source>
        <dbReference type="Proteomes" id="UP000034687"/>
    </source>
</evidence>
<dbReference type="AlphaFoldDB" id="A0A0G0QHL0"/>
<name>A0A0G0QHL0_9BACT</name>
<protein>
    <recommendedName>
        <fullName evidence="3">Resolvase helix-turn-helix domain protein</fullName>
    </recommendedName>
</protein>
<dbReference type="EMBL" id="LBXW01000005">
    <property type="protein sequence ID" value="KKR39598.1"/>
    <property type="molecule type" value="Genomic_DNA"/>
</dbReference>
<accession>A0A0G0QHL0</accession>
<sequence>MRAKIKEKDLATGLRKLGLSYSEIQKQIPVSSSSLSLWLHKIKLSGDQKFRLFQKGEESRKMGSAVLKKSRIDKTRKIISETSSEIRNLDKSDLMLFGLALYWAEGSKQKEHDPSKEVIFSNSDPAMIKVFLKWLERCVEIPKRRIIFEVYIHETYKRTPKELLSYWSALTRYPLGRFKRVYFKKNKVSSFRKNRGIDYHGVLRIYIRRSTDLNRKITGWIRGVQREFLGKV</sequence>
<reference evidence="1 2" key="1">
    <citation type="journal article" date="2015" name="Nature">
        <title>rRNA introns, odd ribosomes, and small enigmatic genomes across a large radiation of phyla.</title>
        <authorList>
            <person name="Brown C.T."/>
            <person name="Hug L.A."/>
            <person name="Thomas B.C."/>
            <person name="Sharon I."/>
            <person name="Castelle C.J."/>
            <person name="Singh A."/>
            <person name="Wilkins M.J."/>
            <person name="Williams K.H."/>
            <person name="Banfield J.F."/>
        </authorList>
    </citation>
    <scope>NUCLEOTIDE SEQUENCE [LARGE SCALE GENOMIC DNA]</scope>
</reference>
<evidence type="ECO:0008006" key="3">
    <source>
        <dbReference type="Google" id="ProtNLM"/>
    </source>
</evidence>
<gene>
    <name evidence="1" type="ORF">UT72_C0005G0014</name>
</gene>
<organism evidence="1 2">
    <name type="scientific">Candidatus Woesebacteria bacterium GW2011_GWB1_40_101</name>
    <dbReference type="NCBI Taxonomy" id="1618575"/>
    <lineage>
        <taxon>Bacteria</taxon>
        <taxon>Candidatus Woeseibacteriota</taxon>
    </lineage>
</organism>
<dbReference type="Proteomes" id="UP000034687">
    <property type="component" value="Unassembled WGS sequence"/>
</dbReference>
<comment type="caution">
    <text evidence="1">The sequence shown here is derived from an EMBL/GenBank/DDBJ whole genome shotgun (WGS) entry which is preliminary data.</text>
</comment>
<evidence type="ECO:0000313" key="1">
    <source>
        <dbReference type="EMBL" id="KKR39598.1"/>
    </source>
</evidence>
<proteinExistence type="predicted"/>